<sequence length="298" mass="32236">MSSSRAELSTTLNDATNAELTELSEHKSRWLPGSDVAVALEAETDPTLRNARRELALTAVSVHLVALQHLSGLAAMLAIDGMLYPCATAARVTLETDALCYYLLDPNITGVEAFRRYANTYLISGMEQLRIAHRDDDGHRRAATIEQLETNAATLLHTATTYGLTAHPSPQDLRTPATVGKGQPSSTNLVKDLPSGERLLRNIYSILSGVAHGKMFALSQFITNAAPATDTEFATADIAISPEREALMYATTVIAHHDSSHRLRTAFGWAASNTHPENAMKTCMRTWATIAGVPTDLP</sequence>
<organism evidence="2 3">
    <name type="scientific">Rudaeicoccus suwonensis</name>
    <dbReference type="NCBI Taxonomy" id="657409"/>
    <lineage>
        <taxon>Bacteria</taxon>
        <taxon>Bacillati</taxon>
        <taxon>Actinomycetota</taxon>
        <taxon>Actinomycetes</taxon>
        <taxon>Micrococcales</taxon>
        <taxon>Dermacoccaceae</taxon>
        <taxon>Rudaeicoccus</taxon>
    </lineage>
</organism>
<reference evidence="2 3" key="1">
    <citation type="submission" date="2019-06" db="EMBL/GenBank/DDBJ databases">
        <title>Sequencing the genomes of 1000 actinobacteria strains.</title>
        <authorList>
            <person name="Klenk H.-P."/>
        </authorList>
    </citation>
    <scope>NUCLEOTIDE SEQUENCE [LARGE SCALE GENOMIC DNA]</scope>
    <source>
        <strain evidence="2 3">DSM 19560</strain>
    </source>
</reference>
<keyword evidence="3" id="KW-1185">Reference proteome</keyword>
<comment type="caution">
    <text evidence="2">The sequence shown here is derived from an EMBL/GenBank/DDBJ whole genome shotgun (WGS) entry which is preliminary data.</text>
</comment>
<gene>
    <name evidence="2" type="ORF">BKA23_3397</name>
</gene>
<feature type="region of interest" description="Disordered" evidence="1">
    <location>
        <begin position="166"/>
        <end position="190"/>
    </location>
</feature>
<dbReference type="RefSeq" id="WP_145230624.1">
    <property type="nucleotide sequence ID" value="NZ_VIVQ01000005.1"/>
</dbReference>
<dbReference type="OrthoDB" id="3371359at2"/>
<dbReference type="EMBL" id="VIVQ01000005">
    <property type="protein sequence ID" value="TWE07384.1"/>
    <property type="molecule type" value="Genomic_DNA"/>
</dbReference>
<evidence type="ECO:0000313" key="3">
    <source>
        <dbReference type="Proteomes" id="UP000318297"/>
    </source>
</evidence>
<dbReference type="AlphaFoldDB" id="A0A561DVL3"/>
<evidence type="ECO:0000256" key="1">
    <source>
        <dbReference type="SAM" id="MobiDB-lite"/>
    </source>
</evidence>
<proteinExistence type="predicted"/>
<name>A0A561DVL3_9MICO</name>
<accession>A0A561DVL3</accession>
<protein>
    <submittedName>
        <fullName evidence="2">Uncharacterized protein</fullName>
    </submittedName>
</protein>
<evidence type="ECO:0000313" key="2">
    <source>
        <dbReference type="EMBL" id="TWE07384.1"/>
    </source>
</evidence>
<dbReference type="Proteomes" id="UP000318297">
    <property type="component" value="Unassembled WGS sequence"/>
</dbReference>